<dbReference type="EMBL" id="BART01025867">
    <property type="protein sequence ID" value="GAG90846.1"/>
    <property type="molecule type" value="Genomic_DNA"/>
</dbReference>
<comment type="caution">
    <text evidence="1">The sequence shown here is derived from an EMBL/GenBank/DDBJ whole genome shotgun (WGS) entry which is preliminary data.</text>
</comment>
<evidence type="ECO:0000313" key="1">
    <source>
        <dbReference type="EMBL" id="GAG90846.1"/>
    </source>
</evidence>
<accession>X1D2V6</accession>
<dbReference type="AlphaFoldDB" id="X1D2V6"/>
<reference evidence="1" key="1">
    <citation type="journal article" date="2014" name="Front. Microbiol.">
        <title>High frequency of phylogenetically diverse reductive dehalogenase-homologous genes in deep subseafloor sedimentary metagenomes.</title>
        <authorList>
            <person name="Kawai M."/>
            <person name="Futagami T."/>
            <person name="Toyoda A."/>
            <person name="Takaki Y."/>
            <person name="Nishi S."/>
            <person name="Hori S."/>
            <person name="Arai W."/>
            <person name="Tsubouchi T."/>
            <person name="Morono Y."/>
            <person name="Uchiyama I."/>
            <person name="Ito T."/>
            <person name="Fujiyama A."/>
            <person name="Inagaki F."/>
            <person name="Takami H."/>
        </authorList>
    </citation>
    <scope>NUCLEOTIDE SEQUENCE</scope>
    <source>
        <strain evidence="1">Expedition CK06-06</strain>
    </source>
</reference>
<gene>
    <name evidence="1" type="ORF">S01H4_46309</name>
</gene>
<organism evidence="1">
    <name type="scientific">marine sediment metagenome</name>
    <dbReference type="NCBI Taxonomy" id="412755"/>
    <lineage>
        <taxon>unclassified sequences</taxon>
        <taxon>metagenomes</taxon>
        <taxon>ecological metagenomes</taxon>
    </lineage>
</organism>
<sequence>ASMDVKLAARVHVNQPVKPTVKQAVRPAVK</sequence>
<protein>
    <submittedName>
        <fullName evidence="1">Uncharacterized protein</fullName>
    </submittedName>
</protein>
<proteinExistence type="predicted"/>
<feature type="non-terminal residue" evidence="1">
    <location>
        <position position="1"/>
    </location>
</feature>
<name>X1D2V6_9ZZZZ</name>